<evidence type="ECO:0000313" key="6">
    <source>
        <dbReference type="Proteomes" id="UP001460072"/>
    </source>
</evidence>
<dbReference type="Proteomes" id="UP001460072">
    <property type="component" value="Unassembled WGS sequence"/>
</dbReference>
<dbReference type="SUPFAM" id="SSF56935">
    <property type="entry name" value="Porins"/>
    <property type="match status" value="1"/>
</dbReference>
<keyword evidence="5" id="KW-0675">Receptor</keyword>
<reference evidence="5 6" key="1">
    <citation type="submission" date="2024-03" db="EMBL/GenBank/DDBJ databases">
        <title>Two novel species of the genus Flavobacterium exhibiting potentially degradation of complex polysaccharides.</title>
        <authorList>
            <person name="Lian X."/>
        </authorList>
    </citation>
    <scope>NUCLEOTIDE SEQUENCE [LARGE SCALE GENOMIC DNA]</scope>
    <source>
        <strain evidence="6">j3</strain>
    </source>
</reference>
<evidence type="ECO:0000256" key="3">
    <source>
        <dbReference type="ARBA" id="ARBA00023237"/>
    </source>
</evidence>
<evidence type="ECO:0000259" key="4">
    <source>
        <dbReference type="Pfam" id="PF00593"/>
    </source>
</evidence>
<feature type="non-terminal residue" evidence="5">
    <location>
        <position position="94"/>
    </location>
</feature>
<feature type="non-terminal residue" evidence="5">
    <location>
        <position position="1"/>
    </location>
</feature>
<dbReference type="RefSeq" id="WP_342697288.1">
    <property type="nucleotide sequence ID" value="NZ_JBCGDO010000148.1"/>
</dbReference>
<evidence type="ECO:0000313" key="5">
    <source>
        <dbReference type="EMBL" id="MEM0544149.1"/>
    </source>
</evidence>
<accession>A0ABU9N8Y3</accession>
<dbReference type="EMBL" id="JBCGDO010000148">
    <property type="protein sequence ID" value="MEM0544149.1"/>
    <property type="molecule type" value="Genomic_DNA"/>
</dbReference>
<keyword evidence="2" id="KW-0472">Membrane</keyword>
<dbReference type="InterPro" id="IPR000531">
    <property type="entry name" value="Beta-barrel_TonB"/>
</dbReference>
<sequence length="94" mass="10670">GRYVRDLNFTTENVAVFAENQFKVTEKFSVTPGVRYEYIQNSGDGRFGISNGNDVAMPNKNISRSHPLFGLGLEYKFRTTNIYANITQAFRPVL</sequence>
<gene>
    <name evidence="5" type="ORF">WFZ85_16305</name>
</gene>
<comment type="caution">
    <text evidence="5">The sequence shown here is derived from an EMBL/GenBank/DDBJ whole genome shotgun (WGS) entry which is preliminary data.</text>
</comment>
<dbReference type="Gene3D" id="2.40.170.20">
    <property type="entry name" value="TonB-dependent receptor, beta-barrel domain"/>
    <property type="match status" value="1"/>
</dbReference>
<proteinExistence type="predicted"/>
<keyword evidence="6" id="KW-1185">Reference proteome</keyword>
<keyword evidence="3" id="KW-0998">Cell outer membrane</keyword>
<organism evidence="5 6">
    <name type="scientific">Flavobacterium aureirubrum</name>
    <dbReference type="NCBI Taxonomy" id="3133147"/>
    <lineage>
        <taxon>Bacteria</taxon>
        <taxon>Pseudomonadati</taxon>
        <taxon>Bacteroidota</taxon>
        <taxon>Flavobacteriia</taxon>
        <taxon>Flavobacteriales</taxon>
        <taxon>Flavobacteriaceae</taxon>
        <taxon>Flavobacterium</taxon>
    </lineage>
</organism>
<name>A0ABU9N8Y3_9FLAO</name>
<comment type="subcellular location">
    <subcellularLocation>
        <location evidence="1">Cell outer membrane</location>
    </subcellularLocation>
</comment>
<protein>
    <submittedName>
        <fullName evidence="5">TonB-dependent receptor</fullName>
    </submittedName>
</protein>
<evidence type="ECO:0000256" key="1">
    <source>
        <dbReference type="ARBA" id="ARBA00004442"/>
    </source>
</evidence>
<dbReference type="Pfam" id="PF00593">
    <property type="entry name" value="TonB_dep_Rec_b-barrel"/>
    <property type="match status" value="1"/>
</dbReference>
<dbReference type="InterPro" id="IPR036942">
    <property type="entry name" value="Beta-barrel_TonB_sf"/>
</dbReference>
<feature type="domain" description="TonB-dependent receptor-like beta-barrel" evidence="4">
    <location>
        <begin position="8"/>
        <end position="92"/>
    </location>
</feature>
<evidence type="ECO:0000256" key="2">
    <source>
        <dbReference type="ARBA" id="ARBA00023136"/>
    </source>
</evidence>